<dbReference type="Gene3D" id="3.90.190.20">
    <property type="entry name" value="Mur ligase, C-terminal domain"/>
    <property type="match status" value="1"/>
</dbReference>
<comment type="caution">
    <text evidence="19">The sequence shown here is derived from an EMBL/GenBank/DDBJ whole genome shotgun (WGS) entry which is preliminary data.</text>
</comment>
<dbReference type="InterPro" id="IPR005758">
    <property type="entry name" value="UDP-N-AcMur_Ala_ligase_MurC"/>
</dbReference>
<dbReference type="PANTHER" id="PTHR43445">
    <property type="entry name" value="UDP-N-ACETYLMURAMATE--L-ALANINE LIGASE-RELATED"/>
    <property type="match status" value="1"/>
</dbReference>
<gene>
    <name evidence="14" type="primary">murC</name>
    <name evidence="19" type="ORF">ISR29_02370</name>
</gene>
<evidence type="ECO:0000256" key="11">
    <source>
        <dbReference type="ARBA" id="ARBA00023306"/>
    </source>
</evidence>
<dbReference type="Pfam" id="PF01225">
    <property type="entry name" value="Mur_ligase"/>
    <property type="match status" value="1"/>
</dbReference>
<feature type="domain" description="Mur ligase C-terminal" evidence="17">
    <location>
        <begin position="316"/>
        <end position="419"/>
    </location>
</feature>
<feature type="transmembrane region" description="Helical" evidence="15">
    <location>
        <begin position="12"/>
        <end position="28"/>
    </location>
</feature>
<keyword evidence="10 14" id="KW-0573">Peptidoglycan synthesis</keyword>
<dbReference type="GO" id="GO:0071555">
    <property type="term" value="P:cell wall organization"/>
    <property type="evidence" value="ECO:0007669"/>
    <property type="project" value="UniProtKB-KW"/>
</dbReference>
<evidence type="ECO:0000256" key="10">
    <source>
        <dbReference type="ARBA" id="ARBA00022984"/>
    </source>
</evidence>
<evidence type="ECO:0000256" key="12">
    <source>
        <dbReference type="ARBA" id="ARBA00023316"/>
    </source>
</evidence>
<dbReference type="GO" id="GO:0005524">
    <property type="term" value="F:ATP binding"/>
    <property type="evidence" value="ECO:0007669"/>
    <property type="project" value="UniProtKB-UniRule"/>
</dbReference>
<organism evidence="19 20">
    <name type="scientific">SAR86 cluster bacterium</name>
    <dbReference type="NCBI Taxonomy" id="2030880"/>
    <lineage>
        <taxon>Bacteria</taxon>
        <taxon>Pseudomonadati</taxon>
        <taxon>Pseudomonadota</taxon>
        <taxon>Gammaproteobacteria</taxon>
        <taxon>SAR86 cluster</taxon>
    </lineage>
</organism>
<feature type="domain" description="Mur ligase central" evidence="18">
    <location>
        <begin position="112"/>
        <end position="292"/>
    </location>
</feature>
<accession>A0A937JDD2</accession>
<dbReference type="PANTHER" id="PTHR43445:SF3">
    <property type="entry name" value="UDP-N-ACETYLMURAMATE--L-ALANINE LIGASE"/>
    <property type="match status" value="1"/>
</dbReference>
<dbReference type="Pfam" id="PF02875">
    <property type="entry name" value="Mur_ligase_C"/>
    <property type="match status" value="1"/>
</dbReference>
<keyword evidence="9 14" id="KW-0133">Cell shape</keyword>
<keyword evidence="6 14" id="KW-0132">Cell division</keyword>
<dbReference type="SUPFAM" id="SSF51984">
    <property type="entry name" value="MurCD N-terminal domain"/>
    <property type="match status" value="1"/>
</dbReference>
<evidence type="ECO:0000256" key="8">
    <source>
        <dbReference type="ARBA" id="ARBA00022840"/>
    </source>
</evidence>
<dbReference type="InterPro" id="IPR036615">
    <property type="entry name" value="Mur_ligase_C_dom_sf"/>
</dbReference>
<dbReference type="SUPFAM" id="SSF53623">
    <property type="entry name" value="MurD-like peptide ligases, catalytic domain"/>
    <property type="match status" value="1"/>
</dbReference>
<dbReference type="Pfam" id="PF08245">
    <property type="entry name" value="Mur_ligase_M"/>
    <property type="match status" value="1"/>
</dbReference>
<dbReference type="GO" id="GO:0005737">
    <property type="term" value="C:cytoplasm"/>
    <property type="evidence" value="ECO:0007669"/>
    <property type="project" value="UniProtKB-SubCell"/>
</dbReference>
<comment type="pathway">
    <text evidence="2 14">Cell wall biogenesis; peptidoglycan biosynthesis.</text>
</comment>
<reference evidence="19" key="1">
    <citation type="submission" date="2020-10" db="EMBL/GenBank/DDBJ databases">
        <title>Microbiome of the Black Sea water column analyzed by genome centric metagenomics.</title>
        <authorList>
            <person name="Cabello-Yeves P.J."/>
            <person name="Callieri C."/>
            <person name="Picazo A."/>
            <person name="Mehrshad M."/>
            <person name="Haro-Moreno J.M."/>
            <person name="Roda-Garcia J."/>
            <person name="Dzembekova N."/>
            <person name="Slabakova V."/>
            <person name="Slabakova N."/>
            <person name="Moncheva S."/>
            <person name="Rodriguez-Valera F."/>
        </authorList>
    </citation>
    <scope>NUCLEOTIDE SEQUENCE</scope>
    <source>
        <strain evidence="19">BS30m-G43</strain>
    </source>
</reference>
<dbReference type="Gene3D" id="3.40.50.720">
    <property type="entry name" value="NAD(P)-binding Rossmann-like Domain"/>
    <property type="match status" value="1"/>
</dbReference>
<dbReference type="Gene3D" id="3.40.1190.10">
    <property type="entry name" value="Mur-like, catalytic domain"/>
    <property type="match status" value="1"/>
</dbReference>
<dbReference type="GO" id="GO:0051301">
    <property type="term" value="P:cell division"/>
    <property type="evidence" value="ECO:0007669"/>
    <property type="project" value="UniProtKB-KW"/>
</dbReference>
<dbReference type="GO" id="GO:0008360">
    <property type="term" value="P:regulation of cell shape"/>
    <property type="evidence" value="ECO:0007669"/>
    <property type="project" value="UniProtKB-KW"/>
</dbReference>
<comment type="subcellular location">
    <subcellularLocation>
        <location evidence="1 14">Cytoplasm</location>
    </subcellularLocation>
</comment>
<dbReference type="InterPro" id="IPR000713">
    <property type="entry name" value="Mur_ligase_N"/>
</dbReference>
<dbReference type="SUPFAM" id="SSF53244">
    <property type="entry name" value="MurD-like peptide ligases, peptide-binding domain"/>
    <property type="match status" value="1"/>
</dbReference>
<evidence type="ECO:0000256" key="14">
    <source>
        <dbReference type="HAMAP-Rule" id="MF_00046"/>
    </source>
</evidence>
<evidence type="ECO:0000259" key="18">
    <source>
        <dbReference type="Pfam" id="PF08245"/>
    </source>
</evidence>
<comment type="function">
    <text evidence="14">Cell wall formation.</text>
</comment>
<evidence type="ECO:0000313" key="19">
    <source>
        <dbReference type="EMBL" id="MBL6903024.1"/>
    </source>
</evidence>
<keyword evidence="12 14" id="KW-0961">Cell wall biogenesis/degradation</keyword>
<sequence length="463" mass="51485">MNPLKKIKHIHFVGIGGAGMIGIAYLLLRKGYKVSGSDINKSKSLGNLKKIGAKVFYTHNERNVGKADLIVTSSAIKTSNPEYRIAKRKGITIIPRAQMLGSLMRGYESIAIAGSHGKTTTTSMIANIFSEAQLSPTYIVGGKVLGIGKNSELGSGNHLIAEADESDGSFLHLQPDVGVFTNIDNDHLSYYDNDIEKLLNSFQMFAENIPFYGALIINIDDKNVRGVAKKISRRQISFGFSPKSDYQVTNASYKNNYQIFNLVNNILHKKYLFSLPMPGKHNLYNAAAAIAASLEEGIPIKSIQKGLKNFKGVSRRFEKHELIIKKKNLTLIDDYGHHPEEIRSTINAIHQAFPKKKICMIFQPHRFTRTAQLYDDFKDVLSQPDSLLLFDIYPASESPIKGISSKKLLESIKQDGHLNAKLTSNKSILDDIKNSYMDFDILVSQGAGSISSVCETIKKKWQK</sequence>
<dbReference type="InterPro" id="IPR013221">
    <property type="entry name" value="Mur_ligase_cen"/>
</dbReference>
<evidence type="ECO:0000256" key="9">
    <source>
        <dbReference type="ARBA" id="ARBA00022960"/>
    </source>
</evidence>
<comment type="similarity">
    <text evidence="14">Belongs to the MurCDEF family.</text>
</comment>
<keyword evidence="15" id="KW-1133">Transmembrane helix</keyword>
<name>A0A937JDD2_9GAMM</name>
<dbReference type="InterPro" id="IPR004101">
    <property type="entry name" value="Mur_ligase_C"/>
</dbReference>
<dbReference type="Proteomes" id="UP000705230">
    <property type="component" value="Unassembled WGS sequence"/>
</dbReference>
<keyword evidence="7 14" id="KW-0547">Nucleotide-binding</keyword>
<evidence type="ECO:0000259" key="16">
    <source>
        <dbReference type="Pfam" id="PF01225"/>
    </source>
</evidence>
<protein>
    <recommendedName>
        <fullName evidence="3 14">UDP-N-acetylmuramate--L-alanine ligase</fullName>
        <ecNumber evidence="3 14">6.3.2.8</ecNumber>
    </recommendedName>
    <alternativeName>
        <fullName evidence="14">UDP-N-acetylmuramoyl-L-alanine synthetase</fullName>
    </alternativeName>
</protein>
<keyword evidence="15" id="KW-0472">Membrane</keyword>
<evidence type="ECO:0000256" key="5">
    <source>
        <dbReference type="ARBA" id="ARBA00022598"/>
    </source>
</evidence>
<keyword evidence="5 14" id="KW-0436">Ligase</keyword>
<keyword evidence="11 14" id="KW-0131">Cell cycle</keyword>
<dbReference type="AlphaFoldDB" id="A0A937JDD2"/>
<evidence type="ECO:0000256" key="6">
    <source>
        <dbReference type="ARBA" id="ARBA00022618"/>
    </source>
</evidence>
<evidence type="ECO:0000256" key="4">
    <source>
        <dbReference type="ARBA" id="ARBA00022490"/>
    </source>
</evidence>
<evidence type="ECO:0000256" key="2">
    <source>
        <dbReference type="ARBA" id="ARBA00004752"/>
    </source>
</evidence>
<keyword evidence="4 14" id="KW-0963">Cytoplasm</keyword>
<evidence type="ECO:0000256" key="3">
    <source>
        <dbReference type="ARBA" id="ARBA00012211"/>
    </source>
</evidence>
<proteinExistence type="inferred from homology"/>
<evidence type="ECO:0000256" key="7">
    <source>
        <dbReference type="ARBA" id="ARBA00022741"/>
    </source>
</evidence>
<evidence type="ECO:0000256" key="1">
    <source>
        <dbReference type="ARBA" id="ARBA00004496"/>
    </source>
</evidence>
<dbReference type="EC" id="6.3.2.8" evidence="3 14"/>
<feature type="binding site" evidence="14">
    <location>
        <begin position="114"/>
        <end position="120"/>
    </location>
    <ligand>
        <name>ATP</name>
        <dbReference type="ChEBI" id="CHEBI:30616"/>
    </ligand>
</feature>
<keyword evidence="8 14" id="KW-0067">ATP-binding</keyword>
<keyword evidence="15" id="KW-0812">Transmembrane</keyword>
<comment type="catalytic activity">
    <reaction evidence="13 14">
        <text>UDP-N-acetyl-alpha-D-muramate + L-alanine + ATP = UDP-N-acetyl-alpha-D-muramoyl-L-alanine + ADP + phosphate + H(+)</text>
        <dbReference type="Rhea" id="RHEA:23372"/>
        <dbReference type="ChEBI" id="CHEBI:15378"/>
        <dbReference type="ChEBI" id="CHEBI:30616"/>
        <dbReference type="ChEBI" id="CHEBI:43474"/>
        <dbReference type="ChEBI" id="CHEBI:57972"/>
        <dbReference type="ChEBI" id="CHEBI:70757"/>
        <dbReference type="ChEBI" id="CHEBI:83898"/>
        <dbReference type="ChEBI" id="CHEBI:456216"/>
        <dbReference type="EC" id="6.3.2.8"/>
    </reaction>
</comment>
<dbReference type="GO" id="GO:0009252">
    <property type="term" value="P:peptidoglycan biosynthetic process"/>
    <property type="evidence" value="ECO:0007669"/>
    <property type="project" value="UniProtKB-UniRule"/>
</dbReference>
<evidence type="ECO:0000313" key="20">
    <source>
        <dbReference type="Proteomes" id="UP000705230"/>
    </source>
</evidence>
<evidence type="ECO:0000259" key="17">
    <source>
        <dbReference type="Pfam" id="PF02875"/>
    </source>
</evidence>
<dbReference type="InterPro" id="IPR050061">
    <property type="entry name" value="MurCDEF_pg_biosynth"/>
</dbReference>
<dbReference type="GO" id="GO:0008763">
    <property type="term" value="F:UDP-N-acetylmuramate-L-alanine ligase activity"/>
    <property type="evidence" value="ECO:0007669"/>
    <property type="project" value="UniProtKB-UniRule"/>
</dbReference>
<dbReference type="EMBL" id="JADHSG010000002">
    <property type="protein sequence ID" value="MBL6903024.1"/>
    <property type="molecule type" value="Genomic_DNA"/>
</dbReference>
<feature type="domain" description="Mur ligase N-terminal catalytic" evidence="16">
    <location>
        <begin position="9"/>
        <end position="107"/>
    </location>
</feature>
<evidence type="ECO:0000256" key="13">
    <source>
        <dbReference type="ARBA" id="ARBA00047833"/>
    </source>
</evidence>
<evidence type="ECO:0000256" key="15">
    <source>
        <dbReference type="SAM" id="Phobius"/>
    </source>
</evidence>
<dbReference type="NCBIfam" id="TIGR01082">
    <property type="entry name" value="murC"/>
    <property type="match status" value="1"/>
</dbReference>
<dbReference type="InterPro" id="IPR036565">
    <property type="entry name" value="Mur-like_cat_sf"/>
</dbReference>
<dbReference type="HAMAP" id="MF_00046">
    <property type="entry name" value="MurC"/>
    <property type="match status" value="1"/>
</dbReference>